<feature type="compositionally biased region" description="Polar residues" evidence="1">
    <location>
        <begin position="837"/>
        <end position="850"/>
    </location>
</feature>
<organism evidence="2 3">
    <name type="scientific">Lepidopterella palustris CBS 459.81</name>
    <dbReference type="NCBI Taxonomy" id="1314670"/>
    <lineage>
        <taxon>Eukaryota</taxon>
        <taxon>Fungi</taxon>
        <taxon>Dikarya</taxon>
        <taxon>Ascomycota</taxon>
        <taxon>Pezizomycotina</taxon>
        <taxon>Dothideomycetes</taxon>
        <taxon>Pleosporomycetidae</taxon>
        <taxon>Mytilinidiales</taxon>
        <taxon>Argynnaceae</taxon>
        <taxon>Lepidopterella</taxon>
    </lineage>
</organism>
<name>A0A8E2JB37_9PEZI</name>
<dbReference type="PANTHER" id="PTHR31014">
    <property type="entry name" value="MITOCHONDRIAL TRANSLATION SYSTEM COMPONENT PET127-RELATED"/>
    <property type="match status" value="1"/>
</dbReference>
<dbReference type="EMBL" id="KV745313">
    <property type="protein sequence ID" value="OCK75469.1"/>
    <property type="molecule type" value="Genomic_DNA"/>
</dbReference>
<feature type="compositionally biased region" description="Basic residues" evidence="1">
    <location>
        <begin position="141"/>
        <end position="150"/>
    </location>
</feature>
<keyword evidence="3" id="KW-1185">Reference proteome</keyword>
<dbReference type="AlphaFoldDB" id="A0A8E2JB37"/>
<dbReference type="Pfam" id="PF08634">
    <property type="entry name" value="Pet127"/>
    <property type="match status" value="1"/>
</dbReference>
<dbReference type="GO" id="GO:0005740">
    <property type="term" value="C:mitochondrial envelope"/>
    <property type="evidence" value="ECO:0007669"/>
    <property type="project" value="TreeGrafter"/>
</dbReference>
<feature type="region of interest" description="Disordered" evidence="1">
    <location>
        <begin position="68"/>
        <end position="150"/>
    </location>
</feature>
<accession>A0A8E2JB37</accession>
<proteinExistence type="predicted"/>
<dbReference type="GO" id="GO:0000964">
    <property type="term" value="P:mitochondrial RNA 5'-end processing"/>
    <property type="evidence" value="ECO:0007669"/>
    <property type="project" value="TreeGrafter"/>
</dbReference>
<dbReference type="Proteomes" id="UP000250266">
    <property type="component" value="Unassembled WGS sequence"/>
</dbReference>
<feature type="region of interest" description="Disordered" evidence="1">
    <location>
        <begin position="207"/>
        <end position="226"/>
    </location>
</feature>
<protein>
    <submittedName>
        <fullName evidence="2">Pet127-domain-containing protein</fullName>
    </submittedName>
</protein>
<dbReference type="InterPro" id="IPR013943">
    <property type="entry name" value="Pet127"/>
</dbReference>
<feature type="region of interest" description="Disordered" evidence="1">
    <location>
        <begin position="822"/>
        <end position="859"/>
    </location>
</feature>
<dbReference type="PANTHER" id="PTHR31014:SF0">
    <property type="entry name" value="MITOCHONDRIAL TRANSLATION SYSTEM COMPONENT PET127-RELATED"/>
    <property type="match status" value="1"/>
</dbReference>
<dbReference type="OrthoDB" id="10249045at2759"/>
<evidence type="ECO:0000256" key="1">
    <source>
        <dbReference type="SAM" id="MobiDB-lite"/>
    </source>
</evidence>
<sequence>MLSRRLLSVPRATPPYICPSCLARQIATIHQARLHSSTALHSNETSASLPLAINGFGRSLEDTATVSHAGQIANNVTRKRTGGEHPSTEKAAASTGKKKSGNQRKIGSAPELTKRKKSMVQKKGMAQQAPNSQQSEETHATRVRRIKAPPKKVKIRPIETTREERMRLVQTPSEGKIRVMEMQASQTEVNLVSRTPRVRQVESNIYPTPSAEHEGQTPAQPAPTQPSRIREVFAKLAVLPSQVPTKADTDEVSRLQGLLEGSAARPTRLMKGRIPAKPALRPRRRLKEMGRSSDPLSQPPVMDVQSFVNQRIAEPSETGAEDNRGKIISAVKGFSSLQEAMSGRVDIRATPTEITTLSADELCLHPVDAAMPPIPKLSHGLDRVLFNPGVYHLQDPRSRVYNFDPYLEKIMPAAEFNFDALGKYLTSSKDPSLINMAKVQGTKYTGSTSSMSGMLVHFHYLLSQWRPLNLGMLSKQFPEISRNFTKTQRCPNSIFLRWQNGTYAIDADKEFDSPNIMSWLGNSMEKLLTNPVHEFERYRKTNPNGVLSESDGDKSFHYTKIGKLLMRSQLDAHDPRLPGTGVFDLKTRAVIPIRMDSSEYEQNLGYQIRFLHGEWESFEREYFDMMRATMLKYSLQVRIGRMDGIFVAYHNIERLFGFQYVSLPDMDLALHGQSDTCLGDQEFKLSAELLSEILDRATAKFPEQSIRLHFETRDVSIPFMYIFAEPVTEEEADEIQARPNPKMLEFERSLTGPRPEDEQMQAEWKEIKERVEIEIDEDQIAEASAGIDEGVAKAEAEAEAEAETKGLSPEEALLDKNAVPELKGLDAGSAPPDVLLQSESNDNVESSTETEITKPDSSEYLEELSPMEAELLDTSTLSRSDKHEAAEIISEAAALNDATVSSTLSNTNDDSTHATPLLGFTLTIRNVVNGAYVKRPEKFTPDDKWSIEYSIDEIPDVNNRPKRLYDALKKRRAASLDRETEIDEKSFRYYRNLISKYTDKGRAWRKEQDEIDEKMGKTVFQPLGRAMQDVVASAGPVVGQTVEKKADGDVENVDDYLGWLYGKRA</sequence>
<evidence type="ECO:0000313" key="2">
    <source>
        <dbReference type="EMBL" id="OCK75469.1"/>
    </source>
</evidence>
<evidence type="ECO:0000313" key="3">
    <source>
        <dbReference type="Proteomes" id="UP000250266"/>
    </source>
</evidence>
<reference evidence="2 3" key="1">
    <citation type="journal article" date="2016" name="Nat. Commun.">
        <title>Ectomycorrhizal ecology is imprinted in the genome of the dominant symbiotic fungus Cenococcum geophilum.</title>
        <authorList>
            <consortium name="DOE Joint Genome Institute"/>
            <person name="Peter M."/>
            <person name="Kohler A."/>
            <person name="Ohm R.A."/>
            <person name="Kuo A."/>
            <person name="Krutzmann J."/>
            <person name="Morin E."/>
            <person name="Arend M."/>
            <person name="Barry K.W."/>
            <person name="Binder M."/>
            <person name="Choi C."/>
            <person name="Clum A."/>
            <person name="Copeland A."/>
            <person name="Grisel N."/>
            <person name="Haridas S."/>
            <person name="Kipfer T."/>
            <person name="LaButti K."/>
            <person name="Lindquist E."/>
            <person name="Lipzen A."/>
            <person name="Maire R."/>
            <person name="Meier B."/>
            <person name="Mihaltcheva S."/>
            <person name="Molinier V."/>
            <person name="Murat C."/>
            <person name="Poggeler S."/>
            <person name="Quandt C.A."/>
            <person name="Sperisen C."/>
            <person name="Tritt A."/>
            <person name="Tisserant E."/>
            <person name="Crous P.W."/>
            <person name="Henrissat B."/>
            <person name="Nehls U."/>
            <person name="Egli S."/>
            <person name="Spatafora J.W."/>
            <person name="Grigoriev I.V."/>
            <person name="Martin F.M."/>
        </authorList>
    </citation>
    <scope>NUCLEOTIDE SEQUENCE [LARGE SCALE GENOMIC DNA]</scope>
    <source>
        <strain evidence="2 3">CBS 459.81</strain>
    </source>
</reference>
<gene>
    <name evidence="2" type="ORF">K432DRAFT_171390</name>
</gene>